<feature type="transmembrane region" description="Helical" evidence="1">
    <location>
        <begin position="46"/>
        <end position="65"/>
    </location>
</feature>
<organism evidence="2">
    <name type="scientific">Chitinibacter mangrovi</name>
    <dbReference type="NCBI Taxonomy" id="3153927"/>
    <lineage>
        <taxon>Bacteria</taxon>
        <taxon>Pseudomonadati</taxon>
        <taxon>Pseudomonadota</taxon>
        <taxon>Betaproteobacteria</taxon>
        <taxon>Neisseriales</taxon>
        <taxon>Chitinibacteraceae</taxon>
        <taxon>Chitinibacter</taxon>
    </lineage>
</organism>
<proteinExistence type="predicted"/>
<gene>
    <name evidence="2" type="ORF">ABHF33_06520</name>
</gene>
<dbReference type="EMBL" id="CP157355">
    <property type="protein sequence ID" value="XBM01914.1"/>
    <property type="molecule type" value="Genomic_DNA"/>
</dbReference>
<dbReference type="KEGG" id="cmav:ABHF33_06520"/>
<protein>
    <recommendedName>
        <fullName evidence="3">DUF3592 domain-containing protein</fullName>
    </recommendedName>
</protein>
<feature type="transmembrane region" description="Helical" evidence="1">
    <location>
        <begin position="180"/>
        <end position="201"/>
    </location>
</feature>
<evidence type="ECO:0000313" key="2">
    <source>
        <dbReference type="EMBL" id="XBM01914.1"/>
    </source>
</evidence>
<name>A0AAU7FDG2_9NEIS</name>
<accession>A0AAU7FDG2</accession>
<reference evidence="2" key="1">
    <citation type="submission" date="2024-05" db="EMBL/GenBank/DDBJ databases">
        <authorList>
            <person name="Yang L."/>
            <person name="Pan L."/>
        </authorList>
    </citation>
    <scope>NUCLEOTIDE SEQUENCE</scope>
    <source>
        <strain evidence="2">FCG-7</strain>
    </source>
</reference>
<sequence>MPTIDFFNVRITLWKAIAGLICLLFGLWIGFAGYSNVQLEPLIKAIIYTFALGVSMAGVYLASYVDYRYFDHQNQQLKRVNGLWFAPQKTFYSYGNMRAVQVRMASTTHKTELSERTQTVATQYSAVIKLKDDELYFRGSSNEQETIKYAEQLADMLGIPLKLDLNGLAKNRSKDSNASFARMIFLLLSLLFVLACMYGLAVMTSAG</sequence>
<evidence type="ECO:0000256" key="1">
    <source>
        <dbReference type="SAM" id="Phobius"/>
    </source>
</evidence>
<keyword evidence="1" id="KW-1133">Transmembrane helix</keyword>
<keyword evidence="1" id="KW-0812">Transmembrane</keyword>
<dbReference type="AlphaFoldDB" id="A0AAU7FDG2"/>
<dbReference type="RefSeq" id="WP_348946151.1">
    <property type="nucleotide sequence ID" value="NZ_CP157355.1"/>
</dbReference>
<keyword evidence="1" id="KW-0472">Membrane</keyword>
<evidence type="ECO:0008006" key="3">
    <source>
        <dbReference type="Google" id="ProtNLM"/>
    </source>
</evidence>
<feature type="transmembrane region" description="Helical" evidence="1">
    <location>
        <begin position="12"/>
        <end position="34"/>
    </location>
</feature>